<dbReference type="GO" id="GO:0005525">
    <property type="term" value="F:GTP binding"/>
    <property type="evidence" value="ECO:0007669"/>
    <property type="project" value="UniProtKB-KW"/>
</dbReference>
<evidence type="ECO:0000256" key="2">
    <source>
        <dbReference type="ARBA" id="ARBA00022490"/>
    </source>
</evidence>
<feature type="compositionally biased region" description="Basic and acidic residues" evidence="8">
    <location>
        <begin position="309"/>
        <end position="333"/>
    </location>
</feature>
<dbReference type="SUPFAM" id="SSF52540">
    <property type="entry name" value="P-loop containing nucleoside triphosphate hydrolases"/>
    <property type="match status" value="1"/>
</dbReference>
<evidence type="ECO:0000256" key="4">
    <source>
        <dbReference type="ARBA" id="ARBA00022741"/>
    </source>
</evidence>
<comment type="similarity">
    <text evidence="1 7">Belongs to the GPN-loop GTPase family.</text>
</comment>
<dbReference type="GO" id="GO:0003924">
    <property type="term" value="F:GTPase activity"/>
    <property type="evidence" value="ECO:0007669"/>
    <property type="project" value="InterPro"/>
</dbReference>
<evidence type="ECO:0000313" key="10">
    <source>
        <dbReference type="Proteomes" id="UP001219933"/>
    </source>
</evidence>
<feature type="compositionally biased region" description="Acidic residues" evidence="8">
    <location>
        <begin position="334"/>
        <end position="356"/>
    </location>
</feature>
<dbReference type="CDD" id="cd17870">
    <property type="entry name" value="GPN1"/>
    <property type="match status" value="1"/>
</dbReference>
<dbReference type="InterPro" id="IPR027417">
    <property type="entry name" value="P-loop_NTPase"/>
</dbReference>
<dbReference type="InterPro" id="IPR030230">
    <property type="entry name" value="Gpn1/Npa3/XAB1"/>
</dbReference>
<dbReference type="PANTHER" id="PTHR21231">
    <property type="entry name" value="XPA-BINDING PROTEIN 1-RELATED"/>
    <property type="match status" value="1"/>
</dbReference>
<protein>
    <recommendedName>
        <fullName evidence="7">GPN-loop GTPase</fullName>
        <ecNumber evidence="7">3.6.5.-</ecNumber>
    </recommendedName>
</protein>
<keyword evidence="3" id="KW-0597">Phosphoprotein</keyword>
<dbReference type="EMBL" id="CP119881">
    <property type="protein sequence ID" value="WFD36688.1"/>
    <property type="molecule type" value="Genomic_DNA"/>
</dbReference>
<evidence type="ECO:0000256" key="3">
    <source>
        <dbReference type="ARBA" id="ARBA00022553"/>
    </source>
</evidence>
<keyword evidence="10" id="KW-1185">Reference proteome</keyword>
<dbReference type="GO" id="GO:0005634">
    <property type="term" value="C:nucleus"/>
    <property type="evidence" value="ECO:0007669"/>
    <property type="project" value="UniProtKB-SubCell"/>
</dbReference>
<dbReference type="FunFam" id="3.40.50.300:FF:000579">
    <property type="entry name" value="GPN-loop GTPase"/>
    <property type="match status" value="1"/>
</dbReference>
<comment type="subunit">
    <text evidence="7">Binds to RNA polymerase II.</text>
</comment>
<keyword evidence="2 7" id="KW-0963">Cytoplasm</keyword>
<dbReference type="InterPro" id="IPR004130">
    <property type="entry name" value="Gpn"/>
</dbReference>
<dbReference type="Gene3D" id="3.40.50.300">
    <property type="entry name" value="P-loop containing nucleotide triphosphate hydrolases"/>
    <property type="match status" value="1"/>
</dbReference>
<keyword evidence="5 7" id="KW-0378">Hydrolase</keyword>
<reference evidence="9" key="1">
    <citation type="submission" date="2023-03" db="EMBL/GenBank/DDBJ databases">
        <title>Mating type loci evolution in Malassezia.</title>
        <authorList>
            <person name="Coelho M.A."/>
        </authorList>
    </citation>
    <scope>NUCLEOTIDE SEQUENCE</scope>
    <source>
        <strain evidence="9">CBS 11721</strain>
    </source>
</reference>
<dbReference type="Pfam" id="PF03029">
    <property type="entry name" value="ATP_bind_1"/>
    <property type="match status" value="1"/>
</dbReference>
<name>A0AAF0J7X7_9BASI</name>
<evidence type="ECO:0000256" key="8">
    <source>
        <dbReference type="SAM" id="MobiDB-lite"/>
    </source>
</evidence>
<dbReference type="Proteomes" id="UP001219933">
    <property type="component" value="Chromosome 5"/>
</dbReference>
<dbReference type="PANTHER" id="PTHR21231:SF8">
    <property type="entry name" value="GPN-LOOP GTPASE 1"/>
    <property type="match status" value="1"/>
</dbReference>
<comment type="function">
    <text evidence="7">Small GTPase required for proper nuclear import of RNA polymerase II (RNAPII). May act at an RNAP assembly step prior to nuclear import.</text>
</comment>
<dbReference type="AlphaFoldDB" id="A0AAF0J7X7"/>
<dbReference type="EC" id="3.6.5.-" evidence="7"/>
<evidence type="ECO:0000313" key="9">
    <source>
        <dbReference type="EMBL" id="WFD36688.1"/>
    </source>
</evidence>
<keyword evidence="4 7" id="KW-0547">Nucleotide-binding</keyword>
<proteinExistence type="inferred from homology"/>
<dbReference type="GO" id="GO:0005737">
    <property type="term" value="C:cytoplasm"/>
    <property type="evidence" value="ECO:0007669"/>
    <property type="project" value="UniProtKB-SubCell"/>
</dbReference>
<evidence type="ECO:0000256" key="7">
    <source>
        <dbReference type="RuleBase" id="RU365059"/>
    </source>
</evidence>
<accession>A0AAF0J7X7</accession>
<organism evidence="9 10">
    <name type="scientific">Malassezia cuniculi</name>
    <dbReference type="NCBI Taxonomy" id="948313"/>
    <lineage>
        <taxon>Eukaryota</taxon>
        <taxon>Fungi</taxon>
        <taxon>Dikarya</taxon>
        <taxon>Basidiomycota</taxon>
        <taxon>Ustilaginomycotina</taxon>
        <taxon>Malasseziomycetes</taxon>
        <taxon>Malasseziales</taxon>
        <taxon>Malasseziaceae</taxon>
        <taxon>Malassezia</taxon>
    </lineage>
</organism>
<evidence type="ECO:0000256" key="5">
    <source>
        <dbReference type="ARBA" id="ARBA00022801"/>
    </source>
</evidence>
<evidence type="ECO:0000256" key="1">
    <source>
        <dbReference type="ARBA" id="ARBA00005290"/>
    </source>
</evidence>
<evidence type="ECO:0000256" key="6">
    <source>
        <dbReference type="ARBA" id="ARBA00023134"/>
    </source>
</evidence>
<gene>
    <name evidence="9" type="ORF">MCUN1_003575</name>
</gene>
<feature type="region of interest" description="Disordered" evidence="8">
    <location>
        <begin position="309"/>
        <end position="382"/>
    </location>
</feature>
<sequence length="382" mass="42480">MADVLRPPPRATAVIVIGMAGSGKSTFVGKLTSHLATKAELAEKDPEAPPARRPYVINIDPAVGSLGYAPNVDIRDTVDYGRVMEQYNLGPNGAILTSLNLFTTKFDQVLQIVDRRAPNLDHVVLDTPGQIEIFTWSASGAIITDALATSLPTVIVYVIDTPRTTAPATFMSNMLYACSIMYKSKLPFILVFNKTDVQSPRFAFDWMQDFESFQQALAAGNATDPSVFARDENAKVPSFRERGEEPSYLNSLMNSMCLMLDEFYKNLRAVGVSSATGEGMDDFLAKVEEARQEYLDDYRPALEKQLAEKREQLSQHKESQLERLARDMKKSNTDDEPEAQYDGDGEIIDPDTDEERPEPGFAGGDRRRGAWNKLDGTYWPKP</sequence>
<keyword evidence="6 7" id="KW-0342">GTP-binding</keyword>
<comment type="subcellular location">
    <subcellularLocation>
        <location evidence="7">Cytoplasm</location>
    </subcellularLocation>
    <subcellularLocation>
        <location evidence="7">Nucleus</location>
    </subcellularLocation>
</comment>